<reference evidence="1" key="2">
    <citation type="submission" date="2007-03" db="EMBL/GenBank/DDBJ databases">
        <authorList>
            <consortium name="The International Medicago Genome Annotation Group"/>
        </authorList>
    </citation>
    <scope>NUCLEOTIDE SEQUENCE</scope>
</reference>
<dbReference type="AlphaFoldDB" id="A2Q1J0"/>
<sequence length="80" mass="9191">MEIQDAFLLGKTYGMQGCFLKNKTRNLISQIARQVRQFLHFFTFLLGKSCSSQGYTKAVISSWSERMISHIGTETRPRLS</sequence>
<proteinExistence type="predicted"/>
<organism evidence="1">
    <name type="scientific">Medicago truncatula</name>
    <name type="common">Barrel medic</name>
    <name type="synonym">Medicago tribuloides</name>
    <dbReference type="NCBI Taxonomy" id="3880"/>
    <lineage>
        <taxon>Eukaryota</taxon>
        <taxon>Viridiplantae</taxon>
        <taxon>Streptophyta</taxon>
        <taxon>Embryophyta</taxon>
        <taxon>Tracheophyta</taxon>
        <taxon>Spermatophyta</taxon>
        <taxon>Magnoliopsida</taxon>
        <taxon>eudicotyledons</taxon>
        <taxon>Gunneridae</taxon>
        <taxon>Pentapetalae</taxon>
        <taxon>rosids</taxon>
        <taxon>fabids</taxon>
        <taxon>Fabales</taxon>
        <taxon>Fabaceae</taxon>
        <taxon>Papilionoideae</taxon>
        <taxon>50 kb inversion clade</taxon>
        <taxon>NPAAA clade</taxon>
        <taxon>Hologalegina</taxon>
        <taxon>IRL clade</taxon>
        <taxon>Trifolieae</taxon>
        <taxon>Medicago</taxon>
    </lineage>
</organism>
<name>A2Q1J0_MEDTR</name>
<dbReference type="EMBL" id="AC148819">
    <property type="protein sequence ID" value="ABN05807.1"/>
    <property type="molecule type" value="Genomic_DNA"/>
</dbReference>
<reference evidence="1" key="1">
    <citation type="submission" date="2004-05" db="EMBL/GenBank/DDBJ databases">
        <authorList>
            <person name="Town C.D."/>
        </authorList>
    </citation>
    <scope>NUCLEOTIDE SEQUENCE</scope>
</reference>
<accession>A2Q1J0</accession>
<evidence type="ECO:0000313" key="1">
    <source>
        <dbReference type="EMBL" id="ABN05807.1"/>
    </source>
</evidence>
<protein>
    <submittedName>
        <fullName evidence="1">Uncharacterized protein</fullName>
    </submittedName>
</protein>
<gene>
    <name evidence="1" type="ORF">MtrDRAFT_AC148819g29v2</name>
</gene>